<evidence type="ECO:0000256" key="1">
    <source>
        <dbReference type="ARBA" id="ARBA00000971"/>
    </source>
</evidence>
<dbReference type="GO" id="GO:0006457">
    <property type="term" value="P:protein folding"/>
    <property type="evidence" value="ECO:0007669"/>
    <property type="project" value="InterPro"/>
</dbReference>
<dbReference type="PRINTS" id="PR00153">
    <property type="entry name" value="CSAPPISMRASE"/>
</dbReference>
<evidence type="ECO:0000256" key="4">
    <source>
        <dbReference type="ARBA" id="ARBA00023110"/>
    </source>
</evidence>
<dbReference type="SUPFAM" id="SSF50891">
    <property type="entry name" value="Cyclophilin-like"/>
    <property type="match status" value="1"/>
</dbReference>
<evidence type="ECO:0000256" key="3">
    <source>
        <dbReference type="ARBA" id="ARBA00013194"/>
    </source>
</evidence>
<dbReference type="CDD" id="cd01926">
    <property type="entry name" value="cyclophilin_ABH_like"/>
    <property type="match status" value="1"/>
</dbReference>
<dbReference type="InterPro" id="IPR001179">
    <property type="entry name" value="PPIase_FKBP_dom"/>
</dbReference>
<dbReference type="Gene3D" id="2.40.100.10">
    <property type="entry name" value="Cyclophilin-like"/>
    <property type="match status" value="1"/>
</dbReference>
<proteinExistence type="inferred from homology"/>
<dbReference type="GO" id="GO:0016018">
    <property type="term" value="F:cyclosporin A binding"/>
    <property type="evidence" value="ECO:0007669"/>
    <property type="project" value="TreeGrafter"/>
</dbReference>
<dbReference type="PANTHER" id="PTHR11071">
    <property type="entry name" value="PEPTIDYL-PROLYL CIS-TRANS ISOMERASE"/>
    <property type="match status" value="1"/>
</dbReference>
<organism evidence="9">
    <name type="scientific">Micromonas pusilla</name>
    <name type="common">Picoplanktonic green alga</name>
    <name type="synonym">Chromulina pusilla</name>
    <dbReference type="NCBI Taxonomy" id="38833"/>
    <lineage>
        <taxon>Eukaryota</taxon>
        <taxon>Viridiplantae</taxon>
        <taxon>Chlorophyta</taxon>
        <taxon>Mamiellophyceae</taxon>
        <taxon>Mamiellales</taxon>
        <taxon>Mamiellaceae</taxon>
        <taxon>Micromonas</taxon>
    </lineage>
</organism>
<evidence type="ECO:0000256" key="2">
    <source>
        <dbReference type="ARBA" id="ARBA00007365"/>
    </source>
</evidence>
<dbReference type="Pfam" id="PF00160">
    <property type="entry name" value="Pro_isomerase"/>
    <property type="match status" value="1"/>
</dbReference>
<name>A0A7R9TQR6_MICPS</name>
<dbReference type="EMBL" id="HBDY01010251">
    <property type="protein sequence ID" value="CAD8241326.1"/>
    <property type="molecule type" value="Transcribed_RNA"/>
</dbReference>
<reference evidence="9" key="1">
    <citation type="submission" date="2021-01" db="EMBL/GenBank/DDBJ databases">
        <authorList>
            <person name="Corre E."/>
            <person name="Pelletier E."/>
            <person name="Niang G."/>
            <person name="Scheremetjew M."/>
            <person name="Finn R."/>
            <person name="Kale V."/>
            <person name="Holt S."/>
            <person name="Cochrane G."/>
            <person name="Meng A."/>
            <person name="Brown T."/>
            <person name="Cohen L."/>
        </authorList>
    </citation>
    <scope>NUCLEOTIDE SEQUENCE</scope>
    <source>
        <strain evidence="9">RCC1614</strain>
    </source>
</reference>
<dbReference type="GO" id="GO:0005737">
    <property type="term" value="C:cytoplasm"/>
    <property type="evidence" value="ECO:0007669"/>
    <property type="project" value="TreeGrafter"/>
</dbReference>
<dbReference type="GO" id="GO:0003755">
    <property type="term" value="F:peptidyl-prolyl cis-trans isomerase activity"/>
    <property type="evidence" value="ECO:0007669"/>
    <property type="project" value="UniProtKB-KW"/>
</dbReference>
<dbReference type="Gene3D" id="3.10.50.40">
    <property type="match status" value="1"/>
</dbReference>
<gene>
    <name evidence="9" type="ORF">MPUS1402_LOCUS7693</name>
</gene>
<protein>
    <recommendedName>
        <fullName evidence="3 6">peptidylprolyl isomerase</fullName>
        <ecNumber evidence="3 6">5.2.1.8</ecNumber>
    </recommendedName>
</protein>
<dbReference type="PROSITE" id="PS00170">
    <property type="entry name" value="CSA_PPIASE_1"/>
    <property type="match status" value="1"/>
</dbReference>
<dbReference type="OMA" id="DKFKCFF"/>
<dbReference type="InterPro" id="IPR029000">
    <property type="entry name" value="Cyclophilin-like_dom_sf"/>
</dbReference>
<evidence type="ECO:0000256" key="5">
    <source>
        <dbReference type="ARBA" id="ARBA00023235"/>
    </source>
</evidence>
<dbReference type="AlphaFoldDB" id="A0A7R9TQR6"/>
<comment type="catalytic activity">
    <reaction evidence="1 6">
        <text>[protein]-peptidylproline (omega=180) = [protein]-peptidylproline (omega=0)</text>
        <dbReference type="Rhea" id="RHEA:16237"/>
        <dbReference type="Rhea" id="RHEA-COMP:10747"/>
        <dbReference type="Rhea" id="RHEA-COMP:10748"/>
        <dbReference type="ChEBI" id="CHEBI:83833"/>
        <dbReference type="ChEBI" id="CHEBI:83834"/>
        <dbReference type="EC" id="5.2.1.8"/>
    </reaction>
</comment>
<dbReference type="FunFam" id="2.40.100.10:FF:000013">
    <property type="entry name" value="Peptidyl-prolyl cis-trans isomerase"/>
    <property type="match status" value="1"/>
</dbReference>
<dbReference type="InterPro" id="IPR046357">
    <property type="entry name" value="PPIase_dom_sf"/>
</dbReference>
<comment type="similarity">
    <text evidence="2">Belongs to the cyclophilin-type PPIase family.</text>
</comment>
<dbReference type="PROSITE" id="PS50072">
    <property type="entry name" value="CSA_PPIASE_2"/>
    <property type="match status" value="1"/>
</dbReference>
<dbReference type="EC" id="5.2.1.8" evidence="3 6"/>
<dbReference type="InterPro" id="IPR002130">
    <property type="entry name" value="Cyclophilin-type_PPIase_dom"/>
</dbReference>
<dbReference type="SUPFAM" id="SSF54534">
    <property type="entry name" value="FKBP-like"/>
    <property type="match status" value="1"/>
</dbReference>
<keyword evidence="5 6" id="KW-0413">Isomerase</keyword>
<evidence type="ECO:0000313" key="9">
    <source>
        <dbReference type="EMBL" id="CAD8241326.1"/>
    </source>
</evidence>
<evidence type="ECO:0000259" key="7">
    <source>
        <dbReference type="PROSITE" id="PS50059"/>
    </source>
</evidence>
<dbReference type="Pfam" id="PF00254">
    <property type="entry name" value="FKBP_C"/>
    <property type="match status" value="1"/>
</dbReference>
<accession>A0A7R9TQR6</accession>
<dbReference type="PANTHER" id="PTHR11071:SF561">
    <property type="entry name" value="PEPTIDYL-PROLYL CIS-TRANS ISOMERASE D-RELATED"/>
    <property type="match status" value="1"/>
</dbReference>
<dbReference type="PROSITE" id="PS50059">
    <property type="entry name" value="FKBP_PPIASE"/>
    <property type="match status" value="1"/>
</dbReference>
<evidence type="ECO:0000256" key="6">
    <source>
        <dbReference type="PROSITE-ProRule" id="PRU00277"/>
    </source>
</evidence>
<dbReference type="InterPro" id="IPR020892">
    <property type="entry name" value="Cyclophilin-type_PPIase_CS"/>
</dbReference>
<feature type="domain" description="PPIase FKBP-type" evidence="7">
    <location>
        <begin position="65"/>
        <end position="141"/>
    </location>
</feature>
<feature type="domain" description="PPIase cyclophilin-type" evidence="8">
    <location>
        <begin position="214"/>
        <end position="370"/>
    </location>
</feature>
<sequence length="371" mass="39460">MQSVLARALTRVAPVNVAAARKASFVAPRAAFLRAHCTPRRSPIAPAATRFFAAAASGDVVVEKGDKVAIHYVGTLDDGEEFDSSRAEGREPIAFTVGGGMMIPGFDKGVLGMKQGETKTLKCAPADAYGERDDANKMNVPKAEVVNAVGEEYAVVGSKLMVGQGMQATITEVTDDEVVLDCNHPLAGQTLNFDIEVMSIERIDVKHKDKFKCFFDIDIGGEAAGKIVMEIRGDVTPKTAENFRALCTMEKGFGYKGSPFHRVIPGFMCQGGDFTNQNGTGGKSIFGEKFEDENFVLKHEGEGILSMANAGPGTNGSQFFLCTAETPWLDGKHVVFGKVIEGMDVVKAVEAVGSQSGATSKPVSVVDCGEM</sequence>
<evidence type="ECO:0000259" key="8">
    <source>
        <dbReference type="PROSITE" id="PS50072"/>
    </source>
</evidence>
<keyword evidence="4 6" id="KW-0697">Rotamase</keyword>